<feature type="transmembrane region" description="Helical" evidence="1">
    <location>
        <begin position="349"/>
        <end position="372"/>
    </location>
</feature>
<dbReference type="RefSeq" id="WP_206964312.1">
    <property type="nucleotide sequence ID" value="NZ_JAFLVX010000004.1"/>
</dbReference>
<reference evidence="4 5" key="1">
    <citation type="submission" date="2021-03" db="EMBL/GenBank/DDBJ databases">
        <title>Enterococcal diversity collection.</title>
        <authorList>
            <person name="Gilmore M.S."/>
            <person name="Schwartzman J."/>
            <person name="Van Tyne D."/>
            <person name="Martin M."/>
            <person name="Earl A.M."/>
            <person name="Manson A.L."/>
            <person name="Straub T."/>
            <person name="Salamzade R."/>
            <person name="Saavedra J."/>
            <person name="Lebreton F."/>
            <person name="Prichula J."/>
            <person name="Schaufler K."/>
            <person name="Gaca A."/>
            <person name="Sgardioli B."/>
            <person name="Wagenaar J."/>
            <person name="Strong T."/>
        </authorList>
    </citation>
    <scope>NUCLEOTIDE SEQUENCE [LARGE SCALE GENOMIC DNA]</scope>
    <source>
        <strain evidence="4 5">DIV0080</strain>
    </source>
</reference>
<sequence length="373" mass="42393">MISLFLISSLNIMIGLLMGLTPYISRKDIPFGVSIQATEETNNYINRQKKSYLLLNVGLSLVLNSGIFLISLLKSTVSEDRLVYLSLFSLFVLLGVSLITYISKHQQLKNYKKTLPVNHVANKKVLVDLSFRNEKLIFPTSYLVAINLAFVLIAVIVTVLNYQQMPERIVTQWDFQMNPSNVTTKSWGSVMMLPMMQVFITVVMAISNHSYLSAKQEIDQNQPEVSAAKSKKFRKQSSLLNFVISILTQLLFLSIQFSMIFESISPQVVMVLSIVFTVLVIGLVLWFSLRYGQSGDRLKEGDVTDEATHIQKVASSSDENWKLGMFYFNPKDPSFWVEKRMGIGMTFNFAKWQGWVFLIGVTILPLVLVYVMM</sequence>
<dbReference type="Pfam" id="PF07853">
    <property type="entry name" value="DUF1648"/>
    <property type="match status" value="1"/>
</dbReference>
<feature type="transmembrane region" description="Helical" evidence="1">
    <location>
        <begin position="239"/>
        <end position="261"/>
    </location>
</feature>
<evidence type="ECO:0000256" key="1">
    <source>
        <dbReference type="SAM" id="Phobius"/>
    </source>
</evidence>
<proteinExistence type="predicted"/>
<feature type="domain" description="DUF1648" evidence="2">
    <location>
        <begin position="150"/>
        <end position="197"/>
    </location>
</feature>
<dbReference type="EMBL" id="JAFLVX010000004">
    <property type="protein sequence ID" value="MBO0475626.1"/>
    <property type="molecule type" value="Genomic_DNA"/>
</dbReference>
<feature type="transmembrane region" description="Helical" evidence="1">
    <location>
        <begin position="52"/>
        <end position="70"/>
    </location>
</feature>
<feature type="domain" description="DUF5808" evidence="3">
    <location>
        <begin position="330"/>
        <end position="355"/>
    </location>
</feature>
<gene>
    <name evidence="4" type="ORF">DOK76_01005</name>
</gene>
<feature type="transmembrane region" description="Helical" evidence="1">
    <location>
        <begin position="187"/>
        <end position="206"/>
    </location>
</feature>
<evidence type="ECO:0000313" key="5">
    <source>
        <dbReference type="Proteomes" id="UP000664857"/>
    </source>
</evidence>
<evidence type="ECO:0000259" key="2">
    <source>
        <dbReference type="Pfam" id="PF07853"/>
    </source>
</evidence>
<dbReference type="PANTHER" id="PTHR37810">
    <property type="entry name" value="IMMUNITY PROTEIN SDPI"/>
    <property type="match status" value="1"/>
</dbReference>
<dbReference type="InterPro" id="IPR043831">
    <property type="entry name" value="DUF5808"/>
</dbReference>
<protein>
    <submittedName>
        <fullName evidence="4">DUF1648 domain-containing protein</fullName>
    </submittedName>
</protein>
<keyword evidence="1" id="KW-0812">Transmembrane</keyword>
<dbReference type="Pfam" id="PF19124">
    <property type="entry name" value="DUF5808"/>
    <property type="match status" value="1"/>
</dbReference>
<keyword evidence="1" id="KW-0472">Membrane</keyword>
<dbReference type="Proteomes" id="UP000664857">
    <property type="component" value="Unassembled WGS sequence"/>
</dbReference>
<dbReference type="InterPro" id="IPR012867">
    <property type="entry name" value="DUF1648"/>
</dbReference>
<feature type="transmembrane region" description="Helical" evidence="1">
    <location>
        <begin position="82"/>
        <end position="103"/>
    </location>
</feature>
<keyword evidence="5" id="KW-1185">Reference proteome</keyword>
<evidence type="ECO:0000313" key="4">
    <source>
        <dbReference type="EMBL" id="MBO0475626.1"/>
    </source>
</evidence>
<feature type="transmembrane region" description="Helical" evidence="1">
    <location>
        <begin position="267"/>
        <end position="289"/>
    </location>
</feature>
<name>A0ABS3HRX9_9ENTE</name>
<dbReference type="PANTHER" id="PTHR37810:SF9">
    <property type="entry name" value="MEMBRANE PROTEIN"/>
    <property type="match status" value="1"/>
</dbReference>
<organism evidence="4 5">
    <name type="scientific">Candidatus Vagococcus giribetii</name>
    <dbReference type="NCBI Taxonomy" id="2230876"/>
    <lineage>
        <taxon>Bacteria</taxon>
        <taxon>Bacillati</taxon>
        <taxon>Bacillota</taxon>
        <taxon>Bacilli</taxon>
        <taxon>Lactobacillales</taxon>
        <taxon>Enterococcaceae</taxon>
        <taxon>Vagococcus</taxon>
    </lineage>
</organism>
<feature type="transmembrane region" description="Helical" evidence="1">
    <location>
        <begin position="142"/>
        <end position="162"/>
    </location>
</feature>
<keyword evidence="1" id="KW-1133">Transmembrane helix</keyword>
<evidence type="ECO:0000259" key="3">
    <source>
        <dbReference type="Pfam" id="PF19124"/>
    </source>
</evidence>
<accession>A0ABS3HRX9</accession>
<comment type="caution">
    <text evidence="4">The sequence shown here is derived from an EMBL/GenBank/DDBJ whole genome shotgun (WGS) entry which is preliminary data.</text>
</comment>
<feature type="transmembrane region" description="Helical" evidence="1">
    <location>
        <begin position="6"/>
        <end position="24"/>
    </location>
</feature>